<sequence>MGTCMFDLTLCVAAGAGLGTGAGAGGAGGGGGGGARAAEAIGSAGLAIGAAFGVLAPIWLRIC</sequence>
<accession>A0A3M7PD49</accession>
<gene>
    <name evidence="2" type="ORF">BpHYR1_029291</name>
</gene>
<keyword evidence="3" id="KW-1185">Reference proteome</keyword>
<evidence type="ECO:0000256" key="1">
    <source>
        <dbReference type="SAM" id="Phobius"/>
    </source>
</evidence>
<keyword evidence="1" id="KW-0812">Transmembrane</keyword>
<organism evidence="2 3">
    <name type="scientific">Brachionus plicatilis</name>
    <name type="common">Marine rotifer</name>
    <name type="synonym">Brachionus muelleri</name>
    <dbReference type="NCBI Taxonomy" id="10195"/>
    <lineage>
        <taxon>Eukaryota</taxon>
        <taxon>Metazoa</taxon>
        <taxon>Spiralia</taxon>
        <taxon>Gnathifera</taxon>
        <taxon>Rotifera</taxon>
        <taxon>Eurotatoria</taxon>
        <taxon>Monogononta</taxon>
        <taxon>Pseudotrocha</taxon>
        <taxon>Ploima</taxon>
        <taxon>Brachionidae</taxon>
        <taxon>Brachionus</taxon>
    </lineage>
</organism>
<dbReference type="EMBL" id="REGN01011738">
    <property type="protein sequence ID" value="RMZ96968.1"/>
    <property type="molecule type" value="Genomic_DNA"/>
</dbReference>
<comment type="caution">
    <text evidence="2">The sequence shown here is derived from an EMBL/GenBank/DDBJ whole genome shotgun (WGS) entry which is preliminary data.</text>
</comment>
<keyword evidence="1" id="KW-0472">Membrane</keyword>
<feature type="transmembrane region" description="Helical" evidence="1">
    <location>
        <begin position="40"/>
        <end position="60"/>
    </location>
</feature>
<reference evidence="2 3" key="1">
    <citation type="journal article" date="2018" name="Sci. Rep.">
        <title>Genomic signatures of local adaptation to the degree of environmental predictability in rotifers.</title>
        <authorList>
            <person name="Franch-Gras L."/>
            <person name="Hahn C."/>
            <person name="Garcia-Roger E.M."/>
            <person name="Carmona M.J."/>
            <person name="Serra M."/>
            <person name="Gomez A."/>
        </authorList>
    </citation>
    <scope>NUCLEOTIDE SEQUENCE [LARGE SCALE GENOMIC DNA]</scope>
    <source>
        <strain evidence="2">HYR1</strain>
    </source>
</reference>
<proteinExistence type="predicted"/>
<dbReference type="AlphaFoldDB" id="A0A3M7PD49"/>
<evidence type="ECO:0000313" key="3">
    <source>
        <dbReference type="Proteomes" id="UP000276133"/>
    </source>
</evidence>
<keyword evidence="1" id="KW-1133">Transmembrane helix</keyword>
<evidence type="ECO:0000313" key="2">
    <source>
        <dbReference type="EMBL" id="RMZ96968.1"/>
    </source>
</evidence>
<name>A0A3M7PD49_BRAPC</name>
<dbReference type="Proteomes" id="UP000276133">
    <property type="component" value="Unassembled WGS sequence"/>
</dbReference>
<protein>
    <submittedName>
        <fullName evidence="2">Uncharacterized protein</fullName>
    </submittedName>
</protein>